<comment type="caution">
    <text evidence="3">The sequence shown here is derived from an EMBL/GenBank/DDBJ whole genome shotgun (WGS) entry which is preliminary data.</text>
</comment>
<evidence type="ECO:0000256" key="2">
    <source>
        <dbReference type="SAM" id="Phobius"/>
    </source>
</evidence>
<evidence type="ECO:0000256" key="1">
    <source>
        <dbReference type="SAM" id="MobiDB-lite"/>
    </source>
</evidence>
<feature type="transmembrane region" description="Helical" evidence="2">
    <location>
        <begin position="82"/>
        <end position="101"/>
    </location>
</feature>
<evidence type="ECO:0000313" key="3">
    <source>
        <dbReference type="EMBL" id="PSK97335.1"/>
    </source>
</evidence>
<keyword evidence="3" id="KW-0645">Protease</keyword>
<feature type="region of interest" description="Disordered" evidence="1">
    <location>
        <begin position="1"/>
        <end position="42"/>
    </location>
</feature>
<feature type="transmembrane region" description="Helical" evidence="2">
    <location>
        <begin position="207"/>
        <end position="228"/>
    </location>
</feature>
<feature type="compositionally biased region" description="Low complexity" evidence="1">
    <location>
        <begin position="13"/>
        <end position="35"/>
    </location>
</feature>
<dbReference type="Proteomes" id="UP000240542">
    <property type="component" value="Unassembled WGS sequence"/>
</dbReference>
<reference evidence="3 4" key="1">
    <citation type="submission" date="2018-03" db="EMBL/GenBank/DDBJ databases">
        <title>Genomic Encyclopedia of Archaeal and Bacterial Type Strains, Phase II (KMG-II): from individual species to whole genera.</title>
        <authorList>
            <person name="Goeker M."/>
        </authorList>
    </citation>
    <scope>NUCLEOTIDE SEQUENCE [LARGE SCALE GENOMIC DNA]</scope>
    <source>
        <strain evidence="3 4">DSM 45312</strain>
    </source>
</reference>
<feature type="transmembrane region" description="Helical" evidence="2">
    <location>
        <begin position="173"/>
        <end position="195"/>
    </location>
</feature>
<keyword evidence="2" id="KW-1133">Transmembrane helix</keyword>
<dbReference type="RefSeq" id="WP_245928773.1">
    <property type="nucleotide sequence ID" value="NZ_PYGA01000008.1"/>
</dbReference>
<dbReference type="GO" id="GO:0008233">
    <property type="term" value="F:peptidase activity"/>
    <property type="evidence" value="ECO:0007669"/>
    <property type="project" value="UniProtKB-KW"/>
</dbReference>
<keyword evidence="2" id="KW-0472">Membrane</keyword>
<dbReference type="AlphaFoldDB" id="A0A2P8DJD8"/>
<keyword evidence="4" id="KW-1185">Reference proteome</keyword>
<dbReference type="EMBL" id="PYGA01000008">
    <property type="protein sequence ID" value="PSK97335.1"/>
    <property type="molecule type" value="Genomic_DNA"/>
</dbReference>
<accession>A0A2P8DJD8</accession>
<sequence>MSAPESPGSPARPAGTGDAAKADAAPAADPAGAADTDPRGGRAPSRLDFLPSPVFVLLLGIAGLAGWLSWTRAEAGWTTEGTTAYTPFILVTAAWICCLALQELGRSVLSYRFGDRALRGSAYLRLNPFGYRELFAGLLMPMAFLLVGGFGMVGPALHLDRSAVPGRGARSLVAIGGVVVNLVIAAALLLVVQALVPEGSVTDNWTISGLVFLCYANATAALLALLPVPGLAGYDAIAPYLPARAARLAGSPVGVFAPVALFAVLAFPEVNQAFLATMAGTLDGIGLNQNYVGFGQTLLWPWAG</sequence>
<dbReference type="InterPro" id="IPR052348">
    <property type="entry name" value="Metallopeptidase_M50B"/>
</dbReference>
<feature type="transmembrane region" description="Helical" evidence="2">
    <location>
        <begin position="49"/>
        <end position="70"/>
    </location>
</feature>
<gene>
    <name evidence="3" type="ORF">CLV63_10853</name>
</gene>
<feature type="transmembrane region" description="Helical" evidence="2">
    <location>
        <begin position="134"/>
        <end position="153"/>
    </location>
</feature>
<dbReference type="PANTHER" id="PTHR35864:SF1">
    <property type="entry name" value="ZINC METALLOPROTEASE YWHC-RELATED"/>
    <property type="match status" value="1"/>
</dbReference>
<keyword evidence="3" id="KW-0378">Hydrolase</keyword>
<protein>
    <submittedName>
        <fullName evidence="3">Zn-dependent protease</fullName>
    </submittedName>
</protein>
<organism evidence="3 4">
    <name type="scientific">Murinocardiopsis flavida</name>
    <dbReference type="NCBI Taxonomy" id="645275"/>
    <lineage>
        <taxon>Bacteria</taxon>
        <taxon>Bacillati</taxon>
        <taxon>Actinomycetota</taxon>
        <taxon>Actinomycetes</taxon>
        <taxon>Streptosporangiales</taxon>
        <taxon>Nocardiopsidaceae</taxon>
        <taxon>Murinocardiopsis</taxon>
    </lineage>
</organism>
<keyword evidence="2" id="KW-0812">Transmembrane</keyword>
<feature type="transmembrane region" description="Helical" evidence="2">
    <location>
        <begin position="248"/>
        <end position="268"/>
    </location>
</feature>
<proteinExistence type="predicted"/>
<name>A0A2P8DJD8_9ACTN</name>
<dbReference type="PANTHER" id="PTHR35864">
    <property type="entry name" value="ZINC METALLOPROTEASE MJ0611-RELATED"/>
    <property type="match status" value="1"/>
</dbReference>
<dbReference type="GO" id="GO:0006508">
    <property type="term" value="P:proteolysis"/>
    <property type="evidence" value="ECO:0007669"/>
    <property type="project" value="UniProtKB-KW"/>
</dbReference>
<evidence type="ECO:0000313" key="4">
    <source>
        <dbReference type="Proteomes" id="UP000240542"/>
    </source>
</evidence>